<evidence type="ECO:0000313" key="2">
    <source>
        <dbReference type="Proteomes" id="UP001596074"/>
    </source>
</evidence>
<dbReference type="RefSeq" id="WP_378288141.1">
    <property type="nucleotide sequence ID" value="NZ_JBHSON010000082.1"/>
</dbReference>
<gene>
    <name evidence="1" type="ORF">ACFPZN_41770</name>
</gene>
<keyword evidence="2" id="KW-1185">Reference proteome</keyword>
<protein>
    <submittedName>
        <fullName evidence="1">Uncharacterized protein</fullName>
    </submittedName>
</protein>
<sequence>MGLEAFPELASLSRGLSPEERSTIGMLDLQRLKVEQSGVGTATAAQMTEPLYGVFACLRTWCLLIRRMEQGWPRTDYYMVYEYLNDLTVRDAIEEYLDTMPTGLKEKVRRVVARLDGRYSAVTVDDGGAELAGYWRPLAEGRECRWWWTRKPQELPPGW</sequence>
<evidence type="ECO:0000313" key="1">
    <source>
        <dbReference type="EMBL" id="MFC5752179.1"/>
    </source>
</evidence>
<dbReference type="Proteomes" id="UP001596074">
    <property type="component" value="Unassembled WGS sequence"/>
</dbReference>
<reference evidence="2" key="1">
    <citation type="journal article" date="2019" name="Int. J. Syst. Evol. Microbiol.">
        <title>The Global Catalogue of Microorganisms (GCM) 10K type strain sequencing project: providing services to taxonomists for standard genome sequencing and annotation.</title>
        <authorList>
            <consortium name="The Broad Institute Genomics Platform"/>
            <consortium name="The Broad Institute Genome Sequencing Center for Infectious Disease"/>
            <person name="Wu L."/>
            <person name="Ma J."/>
        </authorList>
    </citation>
    <scope>NUCLEOTIDE SEQUENCE [LARGE SCALE GENOMIC DNA]</scope>
    <source>
        <strain evidence="2">KCTC 42087</strain>
    </source>
</reference>
<dbReference type="EMBL" id="JBHSON010000082">
    <property type="protein sequence ID" value="MFC5752179.1"/>
    <property type="molecule type" value="Genomic_DNA"/>
</dbReference>
<accession>A0ABW1A9M9</accession>
<proteinExistence type="predicted"/>
<name>A0ABW1A9M9_9ACTN</name>
<comment type="caution">
    <text evidence="1">The sequence shown here is derived from an EMBL/GenBank/DDBJ whole genome shotgun (WGS) entry which is preliminary data.</text>
</comment>
<organism evidence="1 2">
    <name type="scientific">Actinomadura rugatobispora</name>
    <dbReference type="NCBI Taxonomy" id="1994"/>
    <lineage>
        <taxon>Bacteria</taxon>
        <taxon>Bacillati</taxon>
        <taxon>Actinomycetota</taxon>
        <taxon>Actinomycetes</taxon>
        <taxon>Streptosporangiales</taxon>
        <taxon>Thermomonosporaceae</taxon>
        <taxon>Actinomadura</taxon>
    </lineage>
</organism>